<gene>
    <name evidence="10" type="primary">Int-Tn_4</name>
    <name evidence="10" type="ORF">ERS852491_05081</name>
</gene>
<dbReference type="Pfam" id="PF14659">
    <property type="entry name" value="Phage_int_SAM_3"/>
    <property type="match status" value="1"/>
</dbReference>
<dbReference type="InterPro" id="IPR050090">
    <property type="entry name" value="Tyrosine_recombinase_XerCD"/>
</dbReference>
<evidence type="ECO:0000256" key="1">
    <source>
        <dbReference type="ARBA" id="ARBA00003283"/>
    </source>
</evidence>
<accession>A0A174MWI6</accession>
<name>A0A174MWI6_9FIRM</name>
<dbReference type="GO" id="GO:0006310">
    <property type="term" value="P:DNA recombination"/>
    <property type="evidence" value="ECO:0007669"/>
    <property type="project" value="UniProtKB-KW"/>
</dbReference>
<keyword evidence="4 6" id="KW-0238">DNA-binding</keyword>
<dbReference type="STRING" id="39482.ERS852491_05081"/>
<protein>
    <submittedName>
        <fullName evidence="10">Integrase</fullName>
    </submittedName>
</protein>
<dbReference type="InterPro" id="IPR011010">
    <property type="entry name" value="DNA_brk_join_enz"/>
</dbReference>
<reference evidence="10 11" key="1">
    <citation type="submission" date="2015-09" db="EMBL/GenBank/DDBJ databases">
        <authorList>
            <consortium name="Pathogen Informatics"/>
        </authorList>
    </citation>
    <scope>NUCLEOTIDE SEQUENCE [LARGE SCALE GENOMIC DNA]</scope>
    <source>
        <strain evidence="10 11">2789STDY5834876</strain>
    </source>
</reference>
<dbReference type="AlphaFoldDB" id="A0A174MWI6"/>
<evidence type="ECO:0000313" key="11">
    <source>
        <dbReference type="Proteomes" id="UP000095544"/>
    </source>
</evidence>
<proteinExistence type="inferred from homology"/>
<dbReference type="RefSeq" id="WP_055155355.1">
    <property type="nucleotide sequence ID" value="NZ_CYZU01000099.1"/>
</dbReference>
<comment type="similarity">
    <text evidence="2">Belongs to the 'phage' integrase family.</text>
</comment>
<evidence type="ECO:0000256" key="4">
    <source>
        <dbReference type="ARBA" id="ARBA00023125"/>
    </source>
</evidence>
<dbReference type="CDD" id="cd01189">
    <property type="entry name" value="INT_ICEBs1_C_like"/>
    <property type="match status" value="1"/>
</dbReference>
<sequence>MAKAKYKRGKDGYFRTKVWDGTYNPDGSKHRQGLKSDKSSRDLERKKEQFCAEVAARNVVKKTDATFVDYAREWKRVYKAQKSDNTKAMYENIIEKHLIVLGDLRLQDTDRIHYQIAMNNAKGKKRTQEQIEMTFKQVLKSAVSDHLFPLNVKEEIFQSIESVKYTAQKKRPLTANENKAVFKADFKDQDRIFVYIIWGCGLRREEALALTLFDVNIKKRRLTINKAHAFVKGKPILKDPKSENGYRTIPIPQSIFPAVVSYIEQCRANGQTYLFVMRDGLPVTKSSYDKMWARVRAAMEKASGESAKDLTAHIFRHNYCSNLCYQIPTISIKKIAQLMGDTEKMVLDVYNHMILEKEDAEKAIDAAFNF</sequence>
<dbReference type="Gene3D" id="1.10.443.10">
    <property type="entry name" value="Intergrase catalytic core"/>
    <property type="match status" value="1"/>
</dbReference>
<dbReference type="GO" id="GO:0003677">
    <property type="term" value="F:DNA binding"/>
    <property type="evidence" value="ECO:0007669"/>
    <property type="project" value="UniProtKB-UniRule"/>
</dbReference>
<dbReference type="SUPFAM" id="SSF56349">
    <property type="entry name" value="DNA breaking-rejoining enzymes"/>
    <property type="match status" value="1"/>
</dbReference>
<dbReference type="PANTHER" id="PTHR30349:SF64">
    <property type="entry name" value="PROPHAGE INTEGRASE INTD-RELATED"/>
    <property type="match status" value="1"/>
</dbReference>
<dbReference type="Gene3D" id="1.10.150.130">
    <property type="match status" value="1"/>
</dbReference>
<dbReference type="EMBL" id="CYZU01000099">
    <property type="protein sequence ID" value="CUP40812.1"/>
    <property type="molecule type" value="Genomic_DNA"/>
</dbReference>
<evidence type="ECO:0000256" key="2">
    <source>
        <dbReference type="ARBA" id="ARBA00008857"/>
    </source>
</evidence>
<feature type="domain" description="Core-binding (CB)" evidence="9">
    <location>
        <begin position="65"/>
        <end position="143"/>
    </location>
</feature>
<evidence type="ECO:0000256" key="5">
    <source>
        <dbReference type="ARBA" id="ARBA00023172"/>
    </source>
</evidence>
<dbReference type="Proteomes" id="UP000095544">
    <property type="component" value="Unassembled WGS sequence"/>
</dbReference>
<dbReference type="PANTHER" id="PTHR30349">
    <property type="entry name" value="PHAGE INTEGRASE-RELATED"/>
    <property type="match status" value="1"/>
</dbReference>
<dbReference type="InterPro" id="IPR002104">
    <property type="entry name" value="Integrase_catalytic"/>
</dbReference>
<evidence type="ECO:0000313" key="10">
    <source>
        <dbReference type="EMBL" id="CUP40812.1"/>
    </source>
</evidence>
<dbReference type="PROSITE" id="PS51900">
    <property type="entry name" value="CB"/>
    <property type="match status" value="1"/>
</dbReference>
<evidence type="ECO:0000256" key="3">
    <source>
        <dbReference type="ARBA" id="ARBA00022908"/>
    </source>
</evidence>
<feature type="domain" description="Tyr recombinase" evidence="8">
    <location>
        <begin position="168"/>
        <end position="365"/>
    </location>
</feature>
<dbReference type="InterPro" id="IPR044068">
    <property type="entry name" value="CB"/>
</dbReference>
<dbReference type="Pfam" id="PF00589">
    <property type="entry name" value="Phage_integrase"/>
    <property type="match status" value="1"/>
</dbReference>
<dbReference type="OrthoDB" id="198772at2"/>
<dbReference type="InterPro" id="IPR013762">
    <property type="entry name" value="Integrase-like_cat_sf"/>
</dbReference>
<dbReference type="PROSITE" id="PS51898">
    <property type="entry name" value="TYR_RECOMBINASE"/>
    <property type="match status" value="1"/>
</dbReference>
<evidence type="ECO:0000259" key="9">
    <source>
        <dbReference type="PROSITE" id="PS51900"/>
    </source>
</evidence>
<evidence type="ECO:0000256" key="6">
    <source>
        <dbReference type="PROSITE-ProRule" id="PRU01248"/>
    </source>
</evidence>
<keyword evidence="3" id="KW-0229">DNA integration</keyword>
<dbReference type="InterPro" id="IPR004107">
    <property type="entry name" value="Integrase_SAM-like_N"/>
</dbReference>
<dbReference type="GO" id="GO:0015074">
    <property type="term" value="P:DNA integration"/>
    <property type="evidence" value="ECO:0007669"/>
    <property type="project" value="UniProtKB-KW"/>
</dbReference>
<feature type="region of interest" description="Disordered" evidence="7">
    <location>
        <begin position="18"/>
        <end position="42"/>
    </location>
</feature>
<keyword evidence="5" id="KW-0233">DNA recombination</keyword>
<evidence type="ECO:0000256" key="7">
    <source>
        <dbReference type="SAM" id="MobiDB-lite"/>
    </source>
</evidence>
<organism evidence="10 11">
    <name type="scientific">Faecalicatena contorta</name>
    <dbReference type="NCBI Taxonomy" id="39482"/>
    <lineage>
        <taxon>Bacteria</taxon>
        <taxon>Bacillati</taxon>
        <taxon>Bacillota</taxon>
        <taxon>Clostridia</taxon>
        <taxon>Lachnospirales</taxon>
        <taxon>Lachnospiraceae</taxon>
        <taxon>Faecalicatena</taxon>
    </lineage>
</organism>
<comment type="function">
    <text evidence="1">Site-specific tyrosine recombinase, which acts by catalyzing the cutting and rejoining of the recombining DNA molecules.</text>
</comment>
<dbReference type="InterPro" id="IPR010998">
    <property type="entry name" value="Integrase_recombinase_N"/>
</dbReference>
<evidence type="ECO:0000259" key="8">
    <source>
        <dbReference type="PROSITE" id="PS51898"/>
    </source>
</evidence>